<proteinExistence type="predicted"/>
<dbReference type="InterPro" id="IPR004360">
    <property type="entry name" value="Glyas_Fos-R_dOase_dom"/>
</dbReference>
<dbReference type="Proteomes" id="UP000199444">
    <property type="component" value="Unassembled WGS sequence"/>
</dbReference>
<dbReference type="STRING" id="553311.SAMN05216231_2548"/>
<keyword evidence="2" id="KW-0223">Dioxygenase</keyword>
<dbReference type="RefSeq" id="WP_092493366.1">
    <property type="nucleotide sequence ID" value="NZ_FNKD01000003.1"/>
</dbReference>
<sequence length="126" mass="14122">MTKPLLGGMEGVFIPVKDPKLSAKWYEEKLGLTLNYIEEEAAVMNISAASQTVICLVRTLDYQPMKFPDNNFGVGKYYNFISNGDIEETYQLLCEKNVNVNDIGGEGNTKYFTFYDLDGNPLGVCQ</sequence>
<dbReference type="Gene3D" id="3.10.180.10">
    <property type="entry name" value="2,3-Dihydroxybiphenyl 1,2-Dioxygenase, domain 1"/>
    <property type="match status" value="1"/>
</dbReference>
<organism evidence="2 3">
    <name type="scientific">Virgibacillus salinus</name>
    <dbReference type="NCBI Taxonomy" id="553311"/>
    <lineage>
        <taxon>Bacteria</taxon>
        <taxon>Bacillati</taxon>
        <taxon>Bacillota</taxon>
        <taxon>Bacilli</taxon>
        <taxon>Bacillales</taxon>
        <taxon>Bacillaceae</taxon>
        <taxon>Virgibacillus</taxon>
    </lineage>
</organism>
<name>A0A1H1DS28_9BACI</name>
<dbReference type="SUPFAM" id="SSF54593">
    <property type="entry name" value="Glyoxalase/Bleomycin resistance protein/Dihydroxybiphenyl dioxygenase"/>
    <property type="match status" value="1"/>
</dbReference>
<dbReference type="EMBL" id="FNKD01000003">
    <property type="protein sequence ID" value="SDQ79294.1"/>
    <property type="molecule type" value="Genomic_DNA"/>
</dbReference>
<dbReference type="CDD" id="cd06587">
    <property type="entry name" value="VOC"/>
    <property type="match status" value="1"/>
</dbReference>
<reference evidence="2 3" key="1">
    <citation type="submission" date="2016-10" db="EMBL/GenBank/DDBJ databases">
        <authorList>
            <person name="de Groot N.N."/>
        </authorList>
    </citation>
    <scope>NUCLEOTIDE SEQUENCE [LARGE SCALE GENOMIC DNA]</scope>
    <source>
        <strain evidence="2 3">CGMCC 1.10449</strain>
    </source>
</reference>
<keyword evidence="3" id="KW-1185">Reference proteome</keyword>
<dbReference type="AlphaFoldDB" id="A0A1H1DS28"/>
<dbReference type="Pfam" id="PF00903">
    <property type="entry name" value="Glyoxalase"/>
    <property type="match status" value="1"/>
</dbReference>
<accession>A0A1H1DS28</accession>
<evidence type="ECO:0000313" key="2">
    <source>
        <dbReference type="EMBL" id="SDQ79294.1"/>
    </source>
</evidence>
<dbReference type="PROSITE" id="PS51819">
    <property type="entry name" value="VOC"/>
    <property type="match status" value="1"/>
</dbReference>
<keyword evidence="2" id="KW-0560">Oxidoreductase</keyword>
<dbReference type="GO" id="GO:0051213">
    <property type="term" value="F:dioxygenase activity"/>
    <property type="evidence" value="ECO:0007669"/>
    <property type="project" value="UniProtKB-KW"/>
</dbReference>
<evidence type="ECO:0000313" key="3">
    <source>
        <dbReference type="Proteomes" id="UP000199444"/>
    </source>
</evidence>
<feature type="domain" description="VOC" evidence="1">
    <location>
        <begin position="8"/>
        <end position="126"/>
    </location>
</feature>
<dbReference type="InterPro" id="IPR029068">
    <property type="entry name" value="Glyas_Bleomycin-R_OHBP_Dase"/>
</dbReference>
<gene>
    <name evidence="2" type="ORF">SAMN05216231_2548</name>
</gene>
<evidence type="ECO:0000259" key="1">
    <source>
        <dbReference type="PROSITE" id="PS51819"/>
    </source>
</evidence>
<protein>
    <submittedName>
        <fullName evidence="2">Catechol 2,3-dioxygenase</fullName>
    </submittedName>
</protein>
<dbReference type="InterPro" id="IPR037523">
    <property type="entry name" value="VOC_core"/>
</dbReference>